<dbReference type="PANTHER" id="PTHR31645">
    <property type="entry name" value="OLIGOPEPTIDE TRANSPORTER YGL114W-RELATED"/>
    <property type="match status" value="1"/>
</dbReference>
<evidence type="ECO:0000256" key="2">
    <source>
        <dbReference type="ARBA" id="ARBA00010276"/>
    </source>
</evidence>
<evidence type="ECO:0000256" key="1">
    <source>
        <dbReference type="ARBA" id="ARBA00004141"/>
    </source>
</evidence>
<evidence type="ECO:0000256" key="5">
    <source>
        <dbReference type="ARBA" id="ARBA00022989"/>
    </source>
</evidence>
<keyword evidence="3" id="KW-0813">Transport</keyword>
<comment type="subcellular location">
    <subcellularLocation>
        <location evidence="1">Membrane</location>
        <topology evidence="1">Multi-pass membrane protein</topology>
    </subcellularLocation>
</comment>
<evidence type="ECO:0000256" key="3">
    <source>
        <dbReference type="ARBA" id="ARBA00022448"/>
    </source>
</evidence>
<feature type="transmembrane region" description="Helical" evidence="7">
    <location>
        <begin position="38"/>
        <end position="60"/>
    </location>
</feature>
<dbReference type="GO" id="GO:0035673">
    <property type="term" value="F:oligopeptide transmembrane transporter activity"/>
    <property type="evidence" value="ECO:0007669"/>
    <property type="project" value="InterPro"/>
</dbReference>
<keyword evidence="5 7" id="KW-1133">Transmembrane helix</keyword>
<sequence>MLAGLAACGVMMNIVSTASDLTQDFKTGYLTLSSPRSIFISQVIGTAMGCVVSPCVFWSYSWRHQDAWQV</sequence>
<dbReference type="InterPro" id="IPR045035">
    <property type="entry name" value="YSL-like"/>
</dbReference>
<dbReference type="PANTHER" id="PTHR31645:SF71">
    <property type="entry name" value="(RAPE) HYPOTHETICAL PROTEIN"/>
    <property type="match status" value="1"/>
</dbReference>
<reference evidence="8" key="1">
    <citation type="submission" date="2021-01" db="EMBL/GenBank/DDBJ databases">
        <authorList>
            <consortium name="Genoscope - CEA"/>
            <person name="William W."/>
        </authorList>
    </citation>
    <scope>NUCLEOTIDE SEQUENCE</scope>
</reference>
<dbReference type="InterPro" id="IPR004813">
    <property type="entry name" value="OPT"/>
</dbReference>
<keyword evidence="4 7" id="KW-0812">Transmembrane</keyword>
<evidence type="ECO:0000256" key="7">
    <source>
        <dbReference type="SAM" id="Phobius"/>
    </source>
</evidence>
<name>A0A816W232_BRANA</name>
<evidence type="ECO:0000256" key="4">
    <source>
        <dbReference type="ARBA" id="ARBA00022692"/>
    </source>
</evidence>
<dbReference type="Pfam" id="PF03169">
    <property type="entry name" value="OPT"/>
    <property type="match status" value="1"/>
</dbReference>
<organism evidence="8">
    <name type="scientific">Brassica napus</name>
    <name type="common">Rape</name>
    <dbReference type="NCBI Taxonomy" id="3708"/>
    <lineage>
        <taxon>Eukaryota</taxon>
        <taxon>Viridiplantae</taxon>
        <taxon>Streptophyta</taxon>
        <taxon>Embryophyta</taxon>
        <taxon>Tracheophyta</taxon>
        <taxon>Spermatophyta</taxon>
        <taxon>Magnoliopsida</taxon>
        <taxon>eudicotyledons</taxon>
        <taxon>Gunneridae</taxon>
        <taxon>Pentapetalae</taxon>
        <taxon>rosids</taxon>
        <taxon>malvids</taxon>
        <taxon>Brassicales</taxon>
        <taxon>Brassicaceae</taxon>
        <taxon>Brassiceae</taxon>
        <taxon>Brassica</taxon>
    </lineage>
</organism>
<keyword evidence="6 7" id="KW-0472">Membrane</keyword>
<protein>
    <submittedName>
        <fullName evidence="8">(rape) hypothetical protein</fullName>
    </submittedName>
</protein>
<proteinExistence type="inferred from homology"/>
<dbReference type="EMBL" id="HG994357">
    <property type="protein sequence ID" value="CAF2127935.1"/>
    <property type="molecule type" value="Genomic_DNA"/>
</dbReference>
<dbReference type="Proteomes" id="UP001295469">
    <property type="component" value="Chromosome A03"/>
</dbReference>
<evidence type="ECO:0000256" key="6">
    <source>
        <dbReference type="ARBA" id="ARBA00023136"/>
    </source>
</evidence>
<evidence type="ECO:0000313" key="8">
    <source>
        <dbReference type="EMBL" id="CAF2127935.1"/>
    </source>
</evidence>
<accession>A0A816W232</accession>
<dbReference type="AlphaFoldDB" id="A0A816W232"/>
<gene>
    <name evidence="8" type="ORF">DARMORV10_A03P40340.1</name>
</gene>
<dbReference type="GO" id="GO:0016020">
    <property type="term" value="C:membrane"/>
    <property type="evidence" value="ECO:0007669"/>
    <property type="project" value="UniProtKB-SubCell"/>
</dbReference>
<comment type="similarity">
    <text evidence="2">Belongs to the YSL (TC 2.A.67.2) family.</text>
</comment>